<accession>A0AAE3ZH12</accession>
<comment type="caution">
    <text evidence="2">The sequence shown here is derived from an EMBL/GenBank/DDBJ whole genome shotgun (WGS) entry which is preliminary data.</text>
</comment>
<dbReference type="EMBL" id="JAVDYC010000001">
    <property type="protein sequence ID" value="MDR7319792.1"/>
    <property type="molecule type" value="Genomic_DNA"/>
</dbReference>
<evidence type="ECO:0000313" key="3">
    <source>
        <dbReference type="Proteomes" id="UP001183629"/>
    </source>
</evidence>
<reference evidence="2 3" key="1">
    <citation type="submission" date="2023-07" db="EMBL/GenBank/DDBJ databases">
        <title>Sequencing the genomes of 1000 actinobacteria strains.</title>
        <authorList>
            <person name="Klenk H.-P."/>
        </authorList>
    </citation>
    <scope>NUCLEOTIDE SEQUENCE [LARGE SCALE GENOMIC DNA]</scope>
    <source>
        <strain evidence="2 3">DSM 44711</strain>
    </source>
</reference>
<evidence type="ECO:0000313" key="2">
    <source>
        <dbReference type="EMBL" id="MDR7319792.1"/>
    </source>
</evidence>
<dbReference type="InterPro" id="IPR044058">
    <property type="entry name" value="Lipoprotein_23"/>
</dbReference>
<protein>
    <recommendedName>
        <fullName evidence="4">Lipoprotein</fullName>
    </recommendedName>
</protein>
<sequence>MTSRTSLRLAAVLIALVPAVAACATGPEGAAPAPSASSAPPAAPAGAAEAARVGAADSGCTLPVSFGIAASWTPKAVDTAALGPDLAAALGKGGMVPVCEIDAKPAGNIGFIRVYTGEHGDLRATLTSFAGPGAQAPAFTDLQIGGKPAVEITYTVKSELDGTVEQETAFAVPTSRGVVAVALEAFDDEEHAAMLPAYQLAKSSLTVTG</sequence>
<gene>
    <name evidence="2" type="ORF">J2S44_000042</name>
</gene>
<keyword evidence="1" id="KW-0732">Signal</keyword>
<feature type="signal peptide" evidence="1">
    <location>
        <begin position="1"/>
        <end position="24"/>
    </location>
</feature>
<evidence type="ECO:0008006" key="4">
    <source>
        <dbReference type="Google" id="ProtNLM"/>
    </source>
</evidence>
<organism evidence="2 3">
    <name type="scientific">Catenuloplanes niger</name>
    <dbReference type="NCBI Taxonomy" id="587534"/>
    <lineage>
        <taxon>Bacteria</taxon>
        <taxon>Bacillati</taxon>
        <taxon>Actinomycetota</taxon>
        <taxon>Actinomycetes</taxon>
        <taxon>Micromonosporales</taxon>
        <taxon>Micromonosporaceae</taxon>
        <taxon>Catenuloplanes</taxon>
    </lineage>
</organism>
<feature type="chain" id="PRO_5042178645" description="Lipoprotein" evidence="1">
    <location>
        <begin position="25"/>
        <end position="209"/>
    </location>
</feature>
<dbReference type="PROSITE" id="PS51257">
    <property type="entry name" value="PROKAR_LIPOPROTEIN"/>
    <property type="match status" value="1"/>
</dbReference>
<dbReference type="Proteomes" id="UP001183629">
    <property type="component" value="Unassembled WGS sequence"/>
</dbReference>
<name>A0AAE3ZH12_9ACTN</name>
<evidence type="ECO:0000256" key="1">
    <source>
        <dbReference type="SAM" id="SignalP"/>
    </source>
</evidence>
<dbReference type="AlphaFoldDB" id="A0AAE3ZH12"/>
<dbReference type="RefSeq" id="WP_310407623.1">
    <property type="nucleotide sequence ID" value="NZ_JAVDYC010000001.1"/>
</dbReference>
<proteinExistence type="predicted"/>
<keyword evidence="3" id="KW-1185">Reference proteome</keyword>
<dbReference type="Pfam" id="PF18966">
    <property type="entry name" value="Lipoprotein_23"/>
    <property type="match status" value="1"/>
</dbReference>